<accession>A0A0D2FSR3</accession>
<reference evidence="3 4" key="1">
    <citation type="submission" date="2015-01" db="EMBL/GenBank/DDBJ databases">
        <title>The Genome Sequence of Capronia semiimmersa CBS27337.</title>
        <authorList>
            <consortium name="The Broad Institute Genomics Platform"/>
            <person name="Cuomo C."/>
            <person name="de Hoog S."/>
            <person name="Gorbushina A."/>
            <person name="Stielow B."/>
            <person name="Teixiera M."/>
            <person name="Abouelleil A."/>
            <person name="Chapman S.B."/>
            <person name="Priest M."/>
            <person name="Young S.K."/>
            <person name="Wortman J."/>
            <person name="Nusbaum C."/>
            <person name="Birren B."/>
        </authorList>
    </citation>
    <scope>NUCLEOTIDE SEQUENCE [LARGE SCALE GENOMIC DNA]</scope>
    <source>
        <strain evidence="3 4">CBS 27337</strain>
    </source>
</reference>
<dbReference type="Gene3D" id="4.10.280.10">
    <property type="entry name" value="Helix-loop-helix DNA-binding domain"/>
    <property type="match status" value="1"/>
</dbReference>
<sequence length="165" mass="18581">MSKQDGSESEGSSPVSSQASETQPRRVSKSSSSKKASRVTKPRLTASQKNFNHKDAENKRRTAIRERFTELSNLVPGALGHERSEQVMLGKSTDFLREMLLEQRRLEEMARKRGIAIDSGEPIREDDFGGPKWKANNMEQYEASKQKKDGSETHQANNQGDEEND</sequence>
<proteinExistence type="predicted"/>
<dbReference type="PROSITE" id="PS50888">
    <property type="entry name" value="BHLH"/>
    <property type="match status" value="1"/>
</dbReference>
<gene>
    <name evidence="3" type="ORF">PV04_05435</name>
</gene>
<dbReference type="InterPro" id="IPR011598">
    <property type="entry name" value="bHLH_dom"/>
</dbReference>
<feature type="domain" description="BHLH" evidence="2">
    <location>
        <begin position="48"/>
        <end position="99"/>
    </location>
</feature>
<feature type="region of interest" description="Disordered" evidence="1">
    <location>
        <begin position="117"/>
        <end position="165"/>
    </location>
</feature>
<dbReference type="Proteomes" id="UP000054266">
    <property type="component" value="Unassembled WGS sequence"/>
</dbReference>
<feature type="compositionally biased region" description="Basic and acidic residues" evidence="1">
    <location>
        <begin position="142"/>
        <end position="152"/>
    </location>
</feature>
<dbReference type="EMBL" id="KN846958">
    <property type="protein sequence ID" value="KIW69565.1"/>
    <property type="molecule type" value="Genomic_DNA"/>
</dbReference>
<dbReference type="HOGENOM" id="CLU_126658_1_0_1"/>
<dbReference type="GO" id="GO:0046983">
    <property type="term" value="F:protein dimerization activity"/>
    <property type="evidence" value="ECO:0007669"/>
    <property type="project" value="InterPro"/>
</dbReference>
<feature type="compositionally biased region" description="Basic and acidic residues" evidence="1">
    <location>
        <begin position="52"/>
        <end position="62"/>
    </location>
</feature>
<name>A0A0D2FSR3_9EURO</name>
<dbReference type="SUPFAM" id="SSF47459">
    <property type="entry name" value="HLH, helix-loop-helix DNA-binding domain"/>
    <property type="match status" value="1"/>
</dbReference>
<dbReference type="AlphaFoldDB" id="A0A0D2FSR3"/>
<feature type="region of interest" description="Disordered" evidence="1">
    <location>
        <begin position="1"/>
        <end position="62"/>
    </location>
</feature>
<evidence type="ECO:0000259" key="2">
    <source>
        <dbReference type="PROSITE" id="PS50888"/>
    </source>
</evidence>
<evidence type="ECO:0000313" key="3">
    <source>
        <dbReference type="EMBL" id="KIW69565.1"/>
    </source>
</evidence>
<evidence type="ECO:0000313" key="4">
    <source>
        <dbReference type="Proteomes" id="UP000054266"/>
    </source>
</evidence>
<keyword evidence="4" id="KW-1185">Reference proteome</keyword>
<protein>
    <recommendedName>
        <fullName evidence="2">BHLH domain-containing protein</fullName>
    </recommendedName>
</protein>
<dbReference type="InterPro" id="IPR036638">
    <property type="entry name" value="HLH_DNA-bd_sf"/>
</dbReference>
<organism evidence="3 4">
    <name type="scientific">Phialophora macrospora</name>
    <dbReference type="NCBI Taxonomy" id="1851006"/>
    <lineage>
        <taxon>Eukaryota</taxon>
        <taxon>Fungi</taxon>
        <taxon>Dikarya</taxon>
        <taxon>Ascomycota</taxon>
        <taxon>Pezizomycotina</taxon>
        <taxon>Eurotiomycetes</taxon>
        <taxon>Chaetothyriomycetidae</taxon>
        <taxon>Chaetothyriales</taxon>
        <taxon>Herpotrichiellaceae</taxon>
        <taxon>Phialophora</taxon>
    </lineage>
</organism>
<dbReference type="STRING" id="5601.A0A0D2FSR3"/>
<feature type="compositionally biased region" description="Low complexity" evidence="1">
    <location>
        <begin position="9"/>
        <end position="21"/>
    </location>
</feature>
<evidence type="ECO:0000256" key="1">
    <source>
        <dbReference type="SAM" id="MobiDB-lite"/>
    </source>
</evidence>